<comment type="similarity">
    <text evidence="1 7">Belongs to the bacterial ribosomal protein bS1 family.</text>
</comment>
<dbReference type="GO" id="GO:0003729">
    <property type="term" value="F:mRNA binding"/>
    <property type="evidence" value="ECO:0007669"/>
    <property type="project" value="TreeGrafter"/>
</dbReference>
<comment type="function">
    <text evidence="6 7">Binds mRNA; thus facilitating recognition of the initiation point. It is needed to translate mRNA with a short Shine-Dalgarno (SD) purine-rich sequence.</text>
</comment>
<dbReference type="PIRSF" id="PIRSF002111">
    <property type="entry name" value="RpsA"/>
    <property type="match status" value="1"/>
</dbReference>
<evidence type="ECO:0000256" key="4">
    <source>
        <dbReference type="ARBA" id="ARBA00022980"/>
    </source>
</evidence>
<dbReference type="CDD" id="cd04465">
    <property type="entry name" value="S1_RPS1_repeat_ec2_hs2"/>
    <property type="match status" value="1"/>
</dbReference>
<dbReference type="SMART" id="SM00316">
    <property type="entry name" value="S1"/>
    <property type="match status" value="6"/>
</dbReference>
<dbReference type="InterPro" id="IPR035104">
    <property type="entry name" value="Ribosomal_protein_S1-like"/>
</dbReference>
<dbReference type="GO" id="GO:0006412">
    <property type="term" value="P:translation"/>
    <property type="evidence" value="ECO:0007669"/>
    <property type="project" value="InterPro"/>
</dbReference>
<dbReference type="OrthoDB" id="9804077at2"/>
<protein>
    <recommendedName>
        <fullName evidence="7">30S ribosomal protein S1</fullName>
    </recommendedName>
</protein>
<evidence type="ECO:0000256" key="2">
    <source>
        <dbReference type="ARBA" id="ARBA00022737"/>
    </source>
</evidence>
<dbReference type="SUPFAM" id="SSF50249">
    <property type="entry name" value="Nucleic acid-binding proteins"/>
    <property type="match status" value="6"/>
</dbReference>
<dbReference type="Gene3D" id="2.40.50.140">
    <property type="entry name" value="Nucleic acid-binding proteins"/>
    <property type="match status" value="6"/>
</dbReference>
<dbReference type="NCBIfam" id="NF004952">
    <property type="entry name" value="PRK06299.1-2"/>
    <property type="match status" value="1"/>
</dbReference>
<feature type="domain" description="S1 motif" evidence="8">
    <location>
        <begin position="373"/>
        <end position="443"/>
    </location>
</feature>
<dbReference type="KEGG" id="bvv:BHK69_09385"/>
<evidence type="ECO:0000259" key="8">
    <source>
        <dbReference type="PROSITE" id="PS50126"/>
    </source>
</evidence>
<proteinExistence type="inferred from homology"/>
<evidence type="ECO:0000256" key="6">
    <source>
        <dbReference type="ARBA" id="ARBA00025604"/>
    </source>
</evidence>
<feature type="domain" description="S1 motif" evidence="8">
    <location>
        <begin position="459"/>
        <end position="529"/>
    </location>
</feature>
<dbReference type="RefSeq" id="WP_069689866.1">
    <property type="nucleotide sequence ID" value="NZ_CP017147.1"/>
</dbReference>
<feature type="domain" description="S1 motif" evidence="8">
    <location>
        <begin position="201"/>
        <end position="269"/>
    </location>
</feature>
<accession>A0A1D7TZU8</accession>
<dbReference type="FunFam" id="2.40.50.140:FF:000018">
    <property type="entry name" value="30S ribosomal protein S1"/>
    <property type="match status" value="1"/>
</dbReference>
<organism evidence="9 10">
    <name type="scientific">Bosea vaviloviae</name>
    <dbReference type="NCBI Taxonomy" id="1526658"/>
    <lineage>
        <taxon>Bacteria</taxon>
        <taxon>Pseudomonadati</taxon>
        <taxon>Pseudomonadota</taxon>
        <taxon>Alphaproteobacteria</taxon>
        <taxon>Hyphomicrobiales</taxon>
        <taxon>Boseaceae</taxon>
        <taxon>Bosea</taxon>
    </lineage>
</organism>
<keyword evidence="4 7" id="KW-0689">Ribosomal protein</keyword>
<dbReference type="FunFam" id="2.40.50.140:FF:000011">
    <property type="entry name" value="30S ribosomal protein S1"/>
    <property type="match status" value="1"/>
</dbReference>
<feature type="domain" description="S1 motif" evidence="8">
    <location>
        <begin position="286"/>
        <end position="356"/>
    </location>
</feature>
<feature type="domain" description="S1 motif" evidence="8">
    <location>
        <begin position="30"/>
        <end position="96"/>
    </location>
</feature>
<reference evidence="9 10" key="1">
    <citation type="journal article" date="2015" name="Antonie Van Leeuwenhoek">
        <title>Bosea vaviloviae sp. nov., a new species of slow-growing rhizobia isolated from nodules of the relict species Vavilovia formosa (Stev.) Fed.</title>
        <authorList>
            <person name="Safronova V.I."/>
            <person name="Kuznetsova I.G."/>
            <person name="Sazanova A.L."/>
            <person name="Kimeklis A.K."/>
            <person name="Belimov A.A."/>
            <person name="Andronov E.E."/>
            <person name="Pinaev A.G."/>
            <person name="Chizhevskaya E.P."/>
            <person name="Pukhaev A.R."/>
            <person name="Popov K.P."/>
            <person name="Willems A."/>
            <person name="Tikhonovich I.A."/>
        </authorList>
    </citation>
    <scope>NUCLEOTIDE SEQUENCE [LARGE SCALE GENOMIC DNA]</scope>
    <source>
        <strain evidence="9 10">Vaf18</strain>
    </source>
</reference>
<dbReference type="Proteomes" id="UP000094969">
    <property type="component" value="Chromosome"/>
</dbReference>
<keyword evidence="3 7" id="KW-0694">RNA-binding</keyword>
<dbReference type="GO" id="GO:0003735">
    <property type="term" value="F:structural constituent of ribosome"/>
    <property type="evidence" value="ECO:0007669"/>
    <property type="project" value="InterPro"/>
</dbReference>
<dbReference type="NCBIfam" id="TIGR00717">
    <property type="entry name" value="rpsA"/>
    <property type="match status" value="1"/>
</dbReference>
<dbReference type="InterPro" id="IPR003029">
    <property type="entry name" value="S1_domain"/>
</dbReference>
<dbReference type="STRING" id="1526658.BHK69_09385"/>
<dbReference type="InterPro" id="IPR012340">
    <property type="entry name" value="NA-bd_OB-fold"/>
</dbReference>
<keyword evidence="2" id="KW-0677">Repeat</keyword>
<evidence type="ECO:0000256" key="5">
    <source>
        <dbReference type="ARBA" id="ARBA00023274"/>
    </source>
</evidence>
<evidence type="ECO:0000313" key="9">
    <source>
        <dbReference type="EMBL" id="AOO80648.1"/>
    </source>
</evidence>
<dbReference type="PANTHER" id="PTHR10724">
    <property type="entry name" value="30S RIBOSOMAL PROTEIN S1"/>
    <property type="match status" value="1"/>
</dbReference>
<name>A0A1D7TZU8_9HYPH</name>
<evidence type="ECO:0000256" key="1">
    <source>
        <dbReference type="ARBA" id="ARBA00006767"/>
    </source>
</evidence>
<dbReference type="GO" id="GO:0022627">
    <property type="term" value="C:cytosolic small ribosomal subunit"/>
    <property type="evidence" value="ECO:0007669"/>
    <property type="project" value="TreeGrafter"/>
</dbReference>
<dbReference type="PANTHER" id="PTHR10724:SF7">
    <property type="entry name" value="SMALL RIBOSOMAL SUBUNIT PROTEIN BS1C"/>
    <property type="match status" value="1"/>
</dbReference>
<feature type="domain" description="S1 motif" evidence="8">
    <location>
        <begin position="114"/>
        <end position="180"/>
    </location>
</feature>
<sequence>MSAVESYHSGREDFAALLEESFGQNEALEGSVIKGIVVAIEKDMAIIDVGLKTEGRVALKEFNGPGRDQDIKVGDEVEVYLDRIENALGEAVISRDKARREESWVKLEKAFEAREKVSGVIFNTVKGGYTVDLDGAVAFLPRSQVDIRPIRDVGPLMGQPQPFEILKMDRRRGNIVVSRRTVLEETRAEARSELVASLEEGQVIDGVVKNITEYGAFVDLGGIDGLLHVTDMAWRRVNHPSEVVTIGQTVKVKIIKINQDTHRISLGIKQLLADPWDGIAARYPVGARLKGRVTNITDYGAFVEVEPGIEGLIHVSEMSWTKKNVHPGKIVSTSQEVDVAILEVDQVKRRISLGLKQTLRNPWEVFAETHPSGAVVEGEVKNKTEFGLFLGLEGDIDGMIHLSDLDWNRPGEQVIEEYKKGDMLQAVVLDVDVEKERISLGLKQLGGDPFVDAGEFKKGQVVTTEVIEVKEAGLDVKIVGTDMTTFIKRAEIARDRAEQRPERFAAGEKVDARVILFDKKARKIQVSIKALEMAEEKEAMAQYGSADSGASLGDILGAALKKATTEKK</sequence>
<dbReference type="NCBIfam" id="NF004955">
    <property type="entry name" value="PRK06299.1-5"/>
    <property type="match status" value="1"/>
</dbReference>
<dbReference type="CDD" id="cd05688">
    <property type="entry name" value="S1_RPS1_repeat_ec3"/>
    <property type="match status" value="1"/>
</dbReference>
<dbReference type="InterPro" id="IPR000110">
    <property type="entry name" value="Ribosomal_bS1"/>
</dbReference>
<dbReference type="CDD" id="cd05687">
    <property type="entry name" value="S1_RPS1_repeat_ec1_hs1"/>
    <property type="match status" value="1"/>
</dbReference>
<dbReference type="PROSITE" id="PS50126">
    <property type="entry name" value="S1"/>
    <property type="match status" value="6"/>
</dbReference>
<dbReference type="AlphaFoldDB" id="A0A1D7TZU8"/>
<dbReference type="InterPro" id="IPR050437">
    <property type="entry name" value="Ribos_protein_bS1-like"/>
</dbReference>
<evidence type="ECO:0000313" key="10">
    <source>
        <dbReference type="Proteomes" id="UP000094969"/>
    </source>
</evidence>
<dbReference type="Pfam" id="PF00575">
    <property type="entry name" value="S1"/>
    <property type="match status" value="6"/>
</dbReference>
<gene>
    <name evidence="9" type="ORF">BHK69_09385</name>
</gene>
<evidence type="ECO:0000256" key="7">
    <source>
        <dbReference type="PIRNR" id="PIRNR002111"/>
    </source>
</evidence>
<keyword evidence="10" id="KW-1185">Reference proteome</keyword>
<dbReference type="PRINTS" id="PR00681">
    <property type="entry name" value="RIBOSOMALS1"/>
</dbReference>
<evidence type="ECO:0000256" key="3">
    <source>
        <dbReference type="ARBA" id="ARBA00022884"/>
    </source>
</evidence>
<dbReference type="EMBL" id="CP017147">
    <property type="protein sequence ID" value="AOO80648.1"/>
    <property type="molecule type" value="Genomic_DNA"/>
</dbReference>
<keyword evidence="5 7" id="KW-0687">Ribonucleoprotein</keyword>